<dbReference type="PANTHER" id="PTHR15925:SF2">
    <property type="entry name" value="SMALL RIBOSOMAL SUBUNIT PROTEIN MS23"/>
    <property type="match status" value="1"/>
</dbReference>
<name>A0AAV7U9H1_PLEWA</name>
<evidence type="ECO:0000256" key="4">
    <source>
        <dbReference type="ARBA" id="ARBA00023128"/>
    </source>
</evidence>
<comment type="subcellular location">
    <subcellularLocation>
        <location evidence="1">Mitochondrion</location>
    </subcellularLocation>
</comment>
<protein>
    <recommendedName>
        <fullName evidence="6">Small ribosomal subunit protein mS23</fullName>
    </recommendedName>
</protein>
<evidence type="ECO:0000256" key="6">
    <source>
        <dbReference type="ARBA" id="ARBA00035137"/>
    </source>
</evidence>
<dbReference type="GO" id="GO:0005739">
    <property type="term" value="C:mitochondrion"/>
    <property type="evidence" value="ECO:0007669"/>
    <property type="project" value="InterPro"/>
</dbReference>
<evidence type="ECO:0000256" key="1">
    <source>
        <dbReference type="ARBA" id="ARBA00004173"/>
    </source>
</evidence>
<dbReference type="GO" id="GO:0005840">
    <property type="term" value="C:ribosome"/>
    <property type="evidence" value="ECO:0007669"/>
    <property type="project" value="InterPro"/>
</dbReference>
<dbReference type="EMBL" id="JANPWB010000005">
    <property type="protein sequence ID" value="KAJ1185488.1"/>
    <property type="molecule type" value="Genomic_DNA"/>
</dbReference>
<evidence type="ECO:0000256" key="3">
    <source>
        <dbReference type="ARBA" id="ARBA00022980"/>
    </source>
</evidence>
<accession>A0AAV7U9H1</accession>
<evidence type="ECO:0000259" key="8">
    <source>
        <dbReference type="Pfam" id="PF10484"/>
    </source>
</evidence>
<comment type="caution">
    <text evidence="9">The sequence shown here is derived from an EMBL/GenBank/DDBJ whole genome shotgun (WGS) entry which is preliminary data.</text>
</comment>
<evidence type="ECO:0000313" key="10">
    <source>
        <dbReference type="Proteomes" id="UP001066276"/>
    </source>
</evidence>
<feature type="region of interest" description="Disordered" evidence="7">
    <location>
        <begin position="169"/>
        <end position="189"/>
    </location>
</feature>
<dbReference type="AlphaFoldDB" id="A0AAV7U9H1"/>
<dbReference type="CDD" id="cd23701">
    <property type="entry name" value="At1g26750"/>
    <property type="match status" value="1"/>
</dbReference>
<dbReference type="PANTHER" id="PTHR15925">
    <property type="entry name" value="MITOCHONDRIAL RIBOSOMAL PROTEIN S23"/>
    <property type="match status" value="1"/>
</dbReference>
<dbReference type="InterPro" id="IPR023611">
    <property type="entry name" value="mS23_dom_met"/>
</dbReference>
<organism evidence="9 10">
    <name type="scientific">Pleurodeles waltl</name>
    <name type="common">Iberian ribbed newt</name>
    <dbReference type="NCBI Taxonomy" id="8319"/>
    <lineage>
        <taxon>Eukaryota</taxon>
        <taxon>Metazoa</taxon>
        <taxon>Chordata</taxon>
        <taxon>Craniata</taxon>
        <taxon>Vertebrata</taxon>
        <taxon>Euteleostomi</taxon>
        <taxon>Amphibia</taxon>
        <taxon>Batrachia</taxon>
        <taxon>Caudata</taxon>
        <taxon>Salamandroidea</taxon>
        <taxon>Salamandridae</taxon>
        <taxon>Pleurodelinae</taxon>
        <taxon>Pleurodeles</taxon>
    </lineage>
</organism>
<dbReference type="Proteomes" id="UP001066276">
    <property type="component" value="Chromosome 3_1"/>
</dbReference>
<keyword evidence="3" id="KW-0689">Ribosomal protein</keyword>
<evidence type="ECO:0000256" key="5">
    <source>
        <dbReference type="ARBA" id="ARBA00023274"/>
    </source>
</evidence>
<keyword evidence="4" id="KW-0496">Mitochondrion</keyword>
<sequence length="189" mass="21651">MAGSRLEKLGTVFTRVRDLMRAGVIKPSQKPVWYDVYAAFPPKKEPLYQEPKKGVSVTIEDNIRPIFYEEDLIRAKFYEIYGNGPKAFDLSRHNFKSTSQRFIEKFHELQKAGETDEEKLFEDTGKALLAEGIILRRKGTAPVRLQLSPDTENGDPVFKLNLKDIFQESQEQQRNLASTEASSKDPLLQ</sequence>
<evidence type="ECO:0000313" key="9">
    <source>
        <dbReference type="EMBL" id="KAJ1185488.1"/>
    </source>
</evidence>
<dbReference type="GO" id="GO:0006412">
    <property type="term" value="P:translation"/>
    <property type="evidence" value="ECO:0007669"/>
    <property type="project" value="InterPro"/>
</dbReference>
<dbReference type="Pfam" id="PF10484">
    <property type="entry name" value="MRP-S23"/>
    <property type="match status" value="1"/>
</dbReference>
<comment type="similarity">
    <text evidence="2">Belongs to the mitochondrion-specific ribosomal protein mS23 family.</text>
</comment>
<dbReference type="GO" id="GO:0003735">
    <property type="term" value="F:structural constituent of ribosome"/>
    <property type="evidence" value="ECO:0007669"/>
    <property type="project" value="InterPro"/>
</dbReference>
<evidence type="ECO:0000256" key="2">
    <source>
        <dbReference type="ARBA" id="ARBA00009864"/>
    </source>
</evidence>
<feature type="compositionally biased region" description="Polar residues" evidence="7">
    <location>
        <begin position="169"/>
        <end position="181"/>
    </location>
</feature>
<dbReference type="InterPro" id="IPR059242">
    <property type="entry name" value="mS23_dom"/>
</dbReference>
<reference evidence="9" key="1">
    <citation type="journal article" date="2022" name="bioRxiv">
        <title>Sequencing and chromosome-scale assembly of the giantPleurodeles waltlgenome.</title>
        <authorList>
            <person name="Brown T."/>
            <person name="Elewa A."/>
            <person name="Iarovenko S."/>
            <person name="Subramanian E."/>
            <person name="Araus A.J."/>
            <person name="Petzold A."/>
            <person name="Susuki M."/>
            <person name="Suzuki K.-i.T."/>
            <person name="Hayashi T."/>
            <person name="Toyoda A."/>
            <person name="Oliveira C."/>
            <person name="Osipova E."/>
            <person name="Leigh N.D."/>
            <person name="Simon A."/>
            <person name="Yun M.H."/>
        </authorList>
    </citation>
    <scope>NUCLEOTIDE SEQUENCE</scope>
    <source>
        <strain evidence="9">20211129_DDA</strain>
        <tissue evidence="9">Liver</tissue>
    </source>
</reference>
<feature type="domain" description="Small ribosomal subunit protein mS23 conserved" evidence="8">
    <location>
        <begin position="2"/>
        <end position="132"/>
    </location>
</feature>
<gene>
    <name evidence="9" type="ORF">NDU88_002280</name>
</gene>
<proteinExistence type="inferred from homology"/>
<keyword evidence="5" id="KW-0687">Ribonucleoprotein</keyword>
<keyword evidence="10" id="KW-1185">Reference proteome</keyword>
<dbReference type="InterPro" id="IPR019520">
    <property type="entry name" value="Ribosomal_mS23_met"/>
</dbReference>
<evidence type="ECO:0000256" key="7">
    <source>
        <dbReference type="SAM" id="MobiDB-lite"/>
    </source>
</evidence>